<dbReference type="PANTHER" id="PTHR43569:SF1">
    <property type="entry name" value="BLL3371 PROTEIN"/>
    <property type="match status" value="1"/>
</dbReference>
<dbReference type="RefSeq" id="WP_244408464.1">
    <property type="nucleotide sequence ID" value="NZ_AP025637.1"/>
</dbReference>
<keyword evidence="4" id="KW-1185">Reference proteome</keyword>
<name>A0ABM7Y8C2_9PROT</name>
<proteinExistence type="inferred from homology"/>
<dbReference type="SUPFAM" id="SSF51556">
    <property type="entry name" value="Metallo-dependent hydrolases"/>
    <property type="match status" value="1"/>
</dbReference>
<dbReference type="Gene3D" id="3.20.20.140">
    <property type="entry name" value="Metal-dependent hydrolases"/>
    <property type="match status" value="1"/>
</dbReference>
<evidence type="ECO:0000259" key="2">
    <source>
        <dbReference type="Pfam" id="PF04909"/>
    </source>
</evidence>
<sequence length="293" mass="32754">MRVIDSHFHIWRQADLPWLSGPVQPRIFGPYEPIRRDYPMAEYLADLAGSGVEKSVYVQANWPVDRAVEEAAWIETVALETGWPHGLVAYADMTVSDARPAIDRLTRFPRLRGIRQQLHWHANEQYRFASRPDLCADPALRRNVARLADYGLVFDLQVFAGQMAGAADLAASCPRVTFVLQHAGMLEDLSPAGRDAWRTGMARLAAQPNVVTKLSGFGTFIHRNDADHIGWLIGETVALFGANRCLWGSNFPIERLWTGYGALLDAHRRGAGGLSAADQEAIFFNTARRVYRL</sequence>
<dbReference type="InterPro" id="IPR006680">
    <property type="entry name" value="Amidohydro-rel"/>
</dbReference>
<dbReference type="InterPro" id="IPR032466">
    <property type="entry name" value="Metal_Hydrolase"/>
</dbReference>
<comment type="similarity">
    <text evidence="1">Belongs to the metallo-dependent hydrolases superfamily.</text>
</comment>
<accession>A0ABM7Y8C2</accession>
<evidence type="ECO:0000313" key="4">
    <source>
        <dbReference type="Proteomes" id="UP000831327"/>
    </source>
</evidence>
<dbReference type="PANTHER" id="PTHR43569">
    <property type="entry name" value="AMIDOHYDROLASE"/>
    <property type="match status" value="1"/>
</dbReference>
<dbReference type="Pfam" id="PF04909">
    <property type="entry name" value="Amidohydro_2"/>
    <property type="match status" value="1"/>
</dbReference>
<evidence type="ECO:0000313" key="3">
    <source>
        <dbReference type="EMBL" id="BDG74279.1"/>
    </source>
</evidence>
<feature type="domain" description="Amidohydrolase-related" evidence="2">
    <location>
        <begin position="4"/>
        <end position="293"/>
    </location>
</feature>
<gene>
    <name evidence="3" type="ORF">Rmf_42080</name>
</gene>
<dbReference type="EMBL" id="AP025637">
    <property type="protein sequence ID" value="BDG74279.1"/>
    <property type="molecule type" value="Genomic_DNA"/>
</dbReference>
<evidence type="ECO:0000256" key="1">
    <source>
        <dbReference type="ARBA" id="ARBA00038310"/>
    </source>
</evidence>
<dbReference type="InterPro" id="IPR052350">
    <property type="entry name" value="Metallo-dep_Lactonases"/>
</dbReference>
<dbReference type="Proteomes" id="UP000831327">
    <property type="component" value="Chromosome"/>
</dbReference>
<protein>
    <submittedName>
        <fullName evidence="3">Amidohydrolase</fullName>
    </submittedName>
</protein>
<organism evidence="3 4">
    <name type="scientific">Roseomonas fluvialis</name>
    <dbReference type="NCBI Taxonomy" id="1750527"/>
    <lineage>
        <taxon>Bacteria</taxon>
        <taxon>Pseudomonadati</taxon>
        <taxon>Pseudomonadota</taxon>
        <taxon>Alphaproteobacteria</taxon>
        <taxon>Acetobacterales</taxon>
        <taxon>Roseomonadaceae</taxon>
        <taxon>Roseomonas</taxon>
    </lineage>
</organism>
<reference evidence="3 4" key="1">
    <citation type="journal article" date="2016" name="Microbes Environ.">
        <title>Phylogenetically diverse aerobic anoxygenic phototrophic bacteria isolated from epilithic biofilms in Tama river, Japan.</title>
        <authorList>
            <person name="Hirose S."/>
            <person name="Matsuura K."/>
            <person name="Haruta S."/>
        </authorList>
    </citation>
    <scope>NUCLEOTIDE SEQUENCE [LARGE SCALE GENOMIC DNA]</scope>
    <source>
        <strain evidence="3 4">S08</strain>
    </source>
</reference>